<gene>
    <name evidence="5" type="primary">ycgV</name>
    <name evidence="5" type="ORF">SOASR030_06660</name>
</gene>
<organism evidence="5 6">
    <name type="scientific">Leminorella grimontii</name>
    <dbReference type="NCBI Taxonomy" id="82981"/>
    <lineage>
        <taxon>Bacteria</taxon>
        <taxon>Pseudomonadati</taxon>
        <taxon>Pseudomonadota</taxon>
        <taxon>Gammaproteobacteria</taxon>
        <taxon>Enterobacterales</taxon>
        <taxon>Budviciaceae</taxon>
        <taxon>Leminorella</taxon>
    </lineage>
</organism>
<feature type="signal peptide" evidence="3">
    <location>
        <begin position="1"/>
        <end position="33"/>
    </location>
</feature>
<dbReference type="InterPro" id="IPR011050">
    <property type="entry name" value="Pectin_lyase_fold/virulence"/>
</dbReference>
<dbReference type="InterPro" id="IPR036709">
    <property type="entry name" value="Autotransporte_beta_dom_sf"/>
</dbReference>
<dbReference type="InterPro" id="IPR006315">
    <property type="entry name" value="OM_autotransptr_brl_dom"/>
</dbReference>
<dbReference type="SMART" id="SM00869">
    <property type="entry name" value="Autotransporter"/>
    <property type="match status" value="1"/>
</dbReference>
<dbReference type="InterPro" id="IPR012332">
    <property type="entry name" value="Autotransporter_pectin_lyase_C"/>
</dbReference>
<dbReference type="PROSITE" id="PS51208">
    <property type="entry name" value="AUTOTRANSPORTER"/>
    <property type="match status" value="1"/>
</dbReference>
<dbReference type="Gene3D" id="2.40.128.130">
    <property type="entry name" value="Autotransporter beta-domain"/>
    <property type="match status" value="1"/>
</dbReference>
<dbReference type="RefSeq" id="WP_027273105.1">
    <property type="nucleotide sequence ID" value="NZ_BRLH01000001.1"/>
</dbReference>
<feature type="region of interest" description="Disordered" evidence="2">
    <location>
        <begin position="632"/>
        <end position="660"/>
    </location>
</feature>
<dbReference type="AlphaFoldDB" id="A0AAV5N0I5"/>
<dbReference type="SUPFAM" id="SSF51126">
    <property type="entry name" value="Pectin lyase-like"/>
    <property type="match status" value="1"/>
</dbReference>
<dbReference type="InterPro" id="IPR005546">
    <property type="entry name" value="Autotransporte_beta"/>
</dbReference>
<dbReference type="SUPFAM" id="SSF103515">
    <property type="entry name" value="Autotransporter"/>
    <property type="match status" value="1"/>
</dbReference>
<dbReference type="CDD" id="cd01343">
    <property type="entry name" value="PL1_Passenger_AT"/>
    <property type="match status" value="1"/>
</dbReference>
<evidence type="ECO:0000313" key="6">
    <source>
        <dbReference type="Proteomes" id="UP001058124"/>
    </source>
</evidence>
<keyword evidence="1 3" id="KW-0732">Signal</keyword>
<dbReference type="Pfam" id="PF03212">
    <property type="entry name" value="Pertactin"/>
    <property type="match status" value="1"/>
</dbReference>
<comment type="caution">
    <text evidence="5">The sequence shown here is derived from an EMBL/GenBank/DDBJ whole genome shotgun (WGS) entry which is preliminary data.</text>
</comment>
<evidence type="ECO:0000256" key="3">
    <source>
        <dbReference type="SAM" id="SignalP"/>
    </source>
</evidence>
<evidence type="ECO:0000256" key="1">
    <source>
        <dbReference type="ARBA" id="ARBA00022729"/>
    </source>
</evidence>
<dbReference type="NCBIfam" id="TIGR01414">
    <property type="entry name" value="autotrans_barl"/>
    <property type="match status" value="1"/>
</dbReference>
<name>A0AAV5N0I5_9GAMM</name>
<keyword evidence="6" id="KW-1185">Reference proteome</keyword>
<dbReference type="EMBL" id="BRLH01000001">
    <property type="protein sequence ID" value="GKX54554.1"/>
    <property type="molecule type" value="Genomic_DNA"/>
</dbReference>
<feature type="chain" id="PRO_5043932752" description="Autotransporter domain-containing protein" evidence="3">
    <location>
        <begin position="34"/>
        <end position="962"/>
    </location>
</feature>
<dbReference type="Pfam" id="PF03797">
    <property type="entry name" value="Autotransporter"/>
    <property type="match status" value="1"/>
</dbReference>
<dbReference type="InterPro" id="IPR003991">
    <property type="entry name" value="Pertactin_virulence_factor"/>
</dbReference>
<evidence type="ECO:0000259" key="4">
    <source>
        <dbReference type="PROSITE" id="PS51208"/>
    </source>
</evidence>
<reference evidence="5" key="1">
    <citation type="submission" date="2022-06" db="EMBL/GenBank/DDBJ databases">
        <title>Draft genome sequences of Leminorella grimontii str. JCM5902.</title>
        <authorList>
            <person name="Wakabayashi Y."/>
            <person name="Kojima K."/>
        </authorList>
    </citation>
    <scope>NUCLEOTIDE SEQUENCE</scope>
    <source>
        <strain evidence="5">JCM 5902</strain>
    </source>
</reference>
<dbReference type="Proteomes" id="UP001058124">
    <property type="component" value="Unassembled WGS sequence"/>
</dbReference>
<dbReference type="InterPro" id="IPR051551">
    <property type="entry name" value="Autotransporter_adhesion"/>
</dbReference>
<dbReference type="Gene3D" id="2.160.20.20">
    <property type="match status" value="1"/>
</dbReference>
<proteinExistence type="predicted"/>
<dbReference type="InterPro" id="IPR004899">
    <property type="entry name" value="Pertactin_central"/>
</dbReference>
<evidence type="ECO:0000313" key="5">
    <source>
        <dbReference type="EMBL" id="GKX54554.1"/>
    </source>
</evidence>
<dbReference type="GO" id="GO:0019867">
    <property type="term" value="C:outer membrane"/>
    <property type="evidence" value="ECO:0007669"/>
    <property type="project" value="InterPro"/>
</dbReference>
<dbReference type="PANTHER" id="PTHR35037">
    <property type="entry name" value="C-TERMINAL REGION OF AIDA-LIKE PROTEIN"/>
    <property type="match status" value="1"/>
</dbReference>
<evidence type="ECO:0000256" key="2">
    <source>
        <dbReference type="SAM" id="MobiDB-lite"/>
    </source>
</evidence>
<sequence>MSNVLRAISAYPKRKKVALSLSIALLGSFSAHSATLNVDGTTESSSGNASYTNTSVSPAIRVTGGGQLTLNHDTTANTNAPTAKAIVVDGNSASSLTVNAPLSIDLGSNTDTVGLRVDKGTFTVMNGGSLVINSTSTGTMGTSAVGVDARDGATVNLGSGAIITTGLAGSELPSGFGIRVQNGSAGANDTKVTANNVQISTGGKESYGLWVWNSVPATGSANTKDGYIILTGENNAIETHGDASHGMATGTTSHGMSHILIGDALAPSSVSVTTHGNGAHGASAAVNTEIVLTGDKQSIVTQGNNAYGIVADASLASSSGVSPTIKIDGNAHRIETSGSQSHAIYVNKGGLVSISNTGTVSGSDSAIKANGADAHAVFAVGQKSSGDRTSVINITQFGGMIESAQGDAFNAQGSAISANLNGVNVSATNGKLINATIVPKSSASGLDGTIGSSVSLIADNASRLVGDVYADIKSSASVSLNNDSVWLGSAQNAKVTTAGGGQWRMTDSSAVTELSNGGVTSFENDPNSPAVTRLFRTLTVSNSLSGNGTFVMRANLQNGSGDRLIVNGTTSGSHTLNVLSDGSQSTHGTERLTLVETADGGGSFTLTSGTVDMGGYTYQLQKEANGKNWQLAAASSGGGNSGSNGGSPTPGGNGGNKAPITSTADAAANFINANYLMSYAETQTLLQRMGELRQDKGQGDFWARGFAGRFDNFAKGQLSGFNMNYHGFQLGSDIRLDAQDNDIYLGVMFGASNASQSYKQGDGGLNAQSFGAYASYMDASGLYFDGLIKYSRMKNSFNVTDSSSQRVSGDDSSNGFSASLEAGKRFYFSPDADGVYLEPQAQLSFSYQDDMTIKASNGLIIDTDAYHSTLGRVSALVGYSANSGMPVNVYLKTGYVTELDGRVSYRLNDAKESHVNRGGWWNNGIGVTTQLNNQHSFYLDAESSTGHRFNQRQINAGYRFSF</sequence>
<dbReference type="PRINTS" id="PR01484">
    <property type="entry name" value="PRTACTNFAMLY"/>
</dbReference>
<feature type="domain" description="Autotransporter" evidence="4">
    <location>
        <begin position="694"/>
        <end position="962"/>
    </location>
</feature>
<feature type="compositionally biased region" description="Gly residues" evidence="2">
    <location>
        <begin position="636"/>
        <end position="655"/>
    </location>
</feature>
<protein>
    <recommendedName>
        <fullName evidence="4">Autotransporter domain-containing protein</fullName>
    </recommendedName>
</protein>
<accession>A0AAV5N0I5</accession>
<dbReference type="PANTHER" id="PTHR35037:SF3">
    <property type="entry name" value="C-TERMINAL REGION OF AIDA-LIKE PROTEIN"/>
    <property type="match status" value="1"/>
</dbReference>